<dbReference type="Proteomes" id="UP000186277">
    <property type="component" value="Unassembled WGS sequence"/>
</dbReference>
<feature type="compositionally biased region" description="Polar residues" evidence="1">
    <location>
        <begin position="28"/>
        <end position="38"/>
    </location>
</feature>
<evidence type="ECO:0000313" key="2">
    <source>
        <dbReference type="EMBL" id="OKP08479.1"/>
    </source>
</evidence>
<dbReference type="AlphaFoldDB" id="A0A1Q5U7M0"/>
<keyword evidence="3" id="KW-1185">Reference proteome</keyword>
<evidence type="ECO:0000256" key="1">
    <source>
        <dbReference type="SAM" id="MobiDB-lite"/>
    </source>
</evidence>
<feature type="compositionally biased region" description="Polar residues" evidence="1">
    <location>
        <begin position="65"/>
        <end position="83"/>
    </location>
</feature>
<dbReference type="EMBL" id="MKGR01000003">
    <property type="protein sequence ID" value="OKP08479.1"/>
    <property type="molecule type" value="Genomic_DNA"/>
</dbReference>
<comment type="caution">
    <text evidence="2">The sequence shown here is derived from an EMBL/GenBank/DDBJ whole genome shotgun (WGS) entry which is preliminary data.</text>
</comment>
<accession>A0A1Q5U7M0</accession>
<gene>
    <name evidence="2" type="ORF">Xentx_00689</name>
</gene>
<organism evidence="2 3">
    <name type="scientific">Xenorhabdus thuongxuanensis</name>
    <dbReference type="NCBI Taxonomy" id="1873484"/>
    <lineage>
        <taxon>Bacteria</taxon>
        <taxon>Pseudomonadati</taxon>
        <taxon>Pseudomonadota</taxon>
        <taxon>Gammaproteobacteria</taxon>
        <taxon>Enterobacterales</taxon>
        <taxon>Morganellaceae</taxon>
        <taxon>Xenorhabdus</taxon>
    </lineage>
</organism>
<feature type="region of interest" description="Disordered" evidence="1">
    <location>
        <begin position="20"/>
        <end position="83"/>
    </location>
</feature>
<name>A0A1Q5U7M0_9GAMM</name>
<protein>
    <submittedName>
        <fullName evidence="2">Uncharacterized protein</fullName>
    </submittedName>
</protein>
<evidence type="ECO:0000313" key="3">
    <source>
        <dbReference type="Proteomes" id="UP000186277"/>
    </source>
</evidence>
<reference evidence="2 3" key="1">
    <citation type="submission" date="2016-09" db="EMBL/GenBank/DDBJ databases">
        <title>Xenorhabdus thuongxuanensis sp. nov. and Xenorhabdus eapokensis sp. nov., isolated from Steinernema species.</title>
        <authorList>
            <person name="Kaempfer P."/>
            <person name="Tobias N.J."/>
            <person name="Phan Ke L."/>
            <person name="Bode H.B."/>
            <person name="Glaeser S.P."/>
        </authorList>
    </citation>
    <scope>NUCLEOTIDE SEQUENCE [LARGE SCALE GENOMIC DNA]</scope>
    <source>
        <strain evidence="2 3">30TX1</strain>
    </source>
</reference>
<sequence length="83" mass="9347">MTAYRAEFFTLEDVKRLKLVQDKHDNNRSQSIPVGNGSSRKRKKPTEKKSQGSLDTGDMLGALKTLQTRSSELFGTRKTSNTE</sequence>
<proteinExistence type="predicted"/>